<name>A0A1M5XHT2_9BACT</name>
<sequence>MFVPFESLADHSRLWIYQSNKKLSAGEIDILSDALRAFTEQWTVHGQPMKASFHIAHNRFIMLAADEGYNAASGCSIDGSVRTLKVLGQELNADFFDRTQVAFQLNDEVVALPLAELKSKYEAGLWTAKTPVFNTLVDTKGNLAAQWLTPAGATWLKRYLPKETISG</sequence>
<dbReference type="AlphaFoldDB" id="A0A1M5XHT2"/>
<organism evidence="1 2">
    <name type="scientific">Chryseolinea serpens</name>
    <dbReference type="NCBI Taxonomy" id="947013"/>
    <lineage>
        <taxon>Bacteria</taxon>
        <taxon>Pseudomonadati</taxon>
        <taxon>Bacteroidota</taxon>
        <taxon>Cytophagia</taxon>
        <taxon>Cytophagales</taxon>
        <taxon>Fulvivirgaceae</taxon>
        <taxon>Chryseolinea</taxon>
    </lineage>
</organism>
<dbReference type="STRING" id="947013.SAMN04488109_6518"/>
<gene>
    <name evidence="1" type="ORF">SAMN04488109_6518</name>
</gene>
<reference evidence="1 2" key="1">
    <citation type="submission" date="2016-11" db="EMBL/GenBank/DDBJ databases">
        <authorList>
            <person name="Jaros S."/>
            <person name="Januszkiewicz K."/>
            <person name="Wedrychowicz H."/>
        </authorList>
    </citation>
    <scope>NUCLEOTIDE SEQUENCE [LARGE SCALE GENOMIC DNA]</scope>
    <source>
        <strain evidence="1 2">DSM 24574</strain>
    </source>
</reference>
<protein>
    <recommendedName>
        <fullName evidence="3">ABC transporter ATPase</fullName>
    </recommendedName>
</protein>
<evidence type="ECO:0000313" key="1">
    <source>
        <dbReference type="EMBL" id="SHH98813.1"/>
    </source>
</evidence>
<dbReference type="RefSeq" id="WP_073142943.1">
    <property type="nucleotide sequence ID" value="NZ_FQWQ01000006.1"/>
</dbReference>
<dbReference type="OrthoDB" id="978691at2"/>
<accession>A0A1M5XHT2</accession>
<evidence type="ECO:0000313" key="2">
    <source>
        <dbReference type="Proteomes" id="UP000184212"/>
    </source>
</evidence>
<dbReference type="Proteomes" id="UP000184212">
    <property type="component" value="Unassembled WGS sequence"/>
</dbReference>
<keyword evidence="2" id="KW-1185">Reference proteome</keyword>
<evidence type="ECO:0008006" key="3">
    <source>
        <dbReference type="Google" id="ProtNLM"/>
    </source>
</evidence>
<dbReference type="EMBL" id="FQWQ01000006">
    <property type="protein sequence ID" value="SHH98813.1"/>
    <property type="molecule type" value="Genomic_DNA"/>
</dbReference>
<proteinExistence type="predicted"/>